<dbReference type="AlphaFoldDB" id="A0A072PA02"/>
<dbReference type="EMBL" id="AMGV01000005">
    <property type="protein sequence ID" value="KEF56939.1"/>
    <property type="molecule type" value="Genomic_DNA"/>
</dbReference>
<dbReference type="HOGENOM" id="CLU_054590_2_3_1"/>
<dbReference type="GO" id="GO:0016787">
    <property type="term" value="F:hydrolase activity"/>
    <property type="evidence" value="ECO:0007669"/>
    <property type="project" value="InterPro"/>
</dbReference>
<dbReference type="STRING" id="1182545.A0A072PA02"/>
<evidence type="ECO:0000313" key="3">
    <source>
        <dbReference type="Proteomes" id="UP000027920"/>
    </source>
</evidence>
<dbReference type="SUPFAM" id="SSF53474">
    <property type="entry name" value="alpha/beta-Hydrolases"/>
    <property type="match status" value="1"/>
</dbReference>
<dbReference type="RefSeq" id="XP_013259529.1">
    <property type="nucleotide sequence ID" value="XM_013404075.1"/>
</dbReference>
<dbReference type="OrthoDB" id="17560at2759"/>
<name>A0A072PA02_9EURO</name>
<dbReference type="PANTHER" id="PTHR17630:SF105">
    <property type="entry name" value="DIENELACTONE HYDROLASE FAMILY PROTEIN (AFU_ORTHOLOGUE AFUA_4G08790)"/>
    <property type="match status" value="1"/>
</dbReference>
<comment type="caution">
    <text evidence="2">The sequence shown here is derived from an EMBL/GenBank/DDBJ whole genome shotgun (WGS) entry which is preliminary data.</text>
</comment>
<dbReference type="InterPro" id="IPR029058">
    <property type="entry name" value="AB_hydrolase_fold"/>
</dbReference>
<keyword evidence="3" id="KW-1185">Reference proteome</keyword>
<protein>
    <recommendedName>
        <fullName evidence="1">Dienelactone hydrolase domain-containing protein</fullName>
    </recommendedName>
</protein>
<dbReference type="PANTHER" id="PTHR17630">
    <property type="entry name" value="DIENELACTONE HYDROLASE"/>
    <property type="match status" value="1"/>
</dbReference>
<dbReference type="Proteomes" id="UP000027920">
    <property type="component" value="Unassembled WGS sequence"/>
</dbReference>
<gene>
    <name evidence="2" type="ORF">A1O9_07129</name>
</gene>
<dbReference type="Pfam" id="PF01738">
    <property type="entry name" value="DLH"/>
    <property type="match status" value="1"/>
</dbReference>
<organism evidence="2 3">
    <name type="scientific">Exophiala aquamarina CBS 119918</name>
    <dbReference type="NCBI Taxonomy" id="1182545"/>
    <lineage>
        <taxon>Eukaryota</taxon>
        <taxon>Fungi</taxon>
        <taxon>Dikarya</taxon>
        <taxon>Ascomycota</taxon>
        <taxon>Pezizomycotina</taxon>
        <taxon>Eurotiomycetes</taxon>
        <taxon>Chaetothyriomycetidae</taxon>
        <taxon>Chaetothyriales</taxon>
        <taxon>Herpotrichiellaceae</taxon>
        <taxon>Exophiala</taxon>
    </lineage>
</organism>
<accession>A0A072PA02</accession>
<reference evidence="2 3" key="1">
    <citation type="submission" date="2013-03" db="EMBL/GenBank/DDBJ databases">
        <title>The Genome Sequence of Exophiala aquamarina CBS 119918.</title>
        <authorList>
            <consortium name="The Broad Institute Genomics Platform"/>
            <person name="Cuomo C."/>
            <person name="de Hoog S."/>
            <person name="Gorbushina A."/>
            <person name="Walker B."/>
            <person name="Young S.K."/>
            <person name="Zeng Q."/>
            <person name="Gargeya S."/>
            <person name="Fitzgerald M."/>
            <person name="Haas B."/>
            <person name="Abouelleil A."/>
            <person name="Allen A.W."/>
            <person name="Alvarado L."/>
            <person name="Arachchi H.M."/>
            <person name="Berlin A.M."/>
            <person name="Chapman S.B."/>
            <person name="Gainer-Dewar J."/>
            <person name="Goldberg J."/>
            <person name="Griggs A."/>
            <person name="Gujja S."/>
            <person name="Hansen M."/>
            <person name="Howarth C."/>
            <person name="Imamovic A."/>
            <person name="Ireland A."/>
            <person name="Larimer J."/>
            <person name="McCowan C."/>
            <person name="Murphy C."/>
            <person name="Pearson M."/>
            <person name="Poon T.W."/>
            <person name="Priest M."/>
            <person name="Roberts A."/>
            <person name="Saif S."/>
            <person name="Shea T."/>
            <person name="Sisk P."/>
            <person name="Sykes S."/>
            <person name="Wortman J."/>
            <person name="Nusbaum C."/>
            <person name="Birren B."/>
        </authorList>
    </citation>
    <scope>NUCLEOTIDE SEQUENCE [LARGE SCALE GENOMIC DNA]</scope>
    <source>
        <strain evidence="2 3">CBS 119918</strain>
    </source>
</reference>
<dbReference type="GeneID" id="25282043"/>
<evidence type="ECO:0000259" key="1">
    <source>
        <dbReference type="Pfam" id="PF01738"/>
    </source>
</evidence>
<dbReference type="VEuPathDB" id="FungiDB:A1O9_07129"/>
<proteinExistence type="predicted"/>
<dbReference type="InterPro" id="IPR002925">
    <property type="entry name" value="Dienelactn_hydro"/>
</dbReference>
<dbReference type="Gene3D" id="3.40.50.1820">
    <property type="entry name" value="alpha/beta hydrolase"/>
    <property type="match status" value="1"/>
</dbReference>
<sequence length="287" mass="31823">MSCPQCFAGHINPGTPLGRIEKVYGLSTYIAEPPDGKEPKGIVVIIPDAFGLPFVNNQILADHYASLGQYLVYLPDFMDGKEASVKTMLNMAHLFDKKTSWLATPYYVVAIMYDFVPFLVRNRFGVGWPRVTSFLRALRADKGMGVPVGVAGFCWGGLYPFRLTHNRPDARTESGEPLADAFFSAHASSVVVPQDIEGVTMNLSFAMGDDDAVMNIQQVRKAQEILARKEDVESEVIIYPGAKHGFAVRASRTEPDAQETKQAEEAERQAIAWFQRRFEALKRGNTA</sequence>
<feature type="domain" description="Dienelactone hydrolase" evidence="1">
    <location>
        <begin position="27"/>
        <end position="276"/>
    </location>
</feature>
<evidence type="ECO:0000313" key="2">
    <source>
        <dbReference type="EMBL" id="KEF56939.1"/>
    </source>
</evidence>